<keyword evidence="4" id="KW-1185">Reference proteome</keyword>
<feature type="transmembrane region" description="Helical" evidence="1">
    <location>
        <begin position="31"/>
        <end position="52"/>
    </location>
</feature>
<keyword evidence="1" id="KW-0812">Transmembrane</keyword>
<evidence type="ECO:0000313" key="4">
    <source>
        <dbReference type="Proteomes" id="UP000702425"/>
    </source>
</evidence>
<organism evidence="3 4">
    <name type="scientific">Microcoleus asticus IPMA8</name>
    <dbReference type="NCBI Taxonomy" id="2563858"/>
    <lineage>
        <taxon>Bacteria</taxon>
        <taxon>Bacillati</taxon>
        <taxon>Cyanobacteriota</taxon>
        <taxon>Cyanophyceae</taxon>
        <taxon>Oscillatoriophycideae</taxon>
        <taxon>Oscillatoriales</taxon>
        <taxon>Microcoleaceae</taxon>
        <taxon>Microcoleus</taxon>
        <taxon>Microcoleus asticus</taxon>
    </lineage>
</organism>
<dbReference type="Proteomes" id="UP000702425">
    <property type="component" value="Unassembled WGS sequence"/>
</dbReference>
<evidence type="ECO:0000259" key="2">
    <source>
        <dbReference type="Pfam" id="PF20712"/>
    </source>
</evidence>
<name>A0ABX2D558_9CYAN</name>
<gene>
    <name evidence="3" type="ORF">E5S67_04835</name>
</gene>
<feature type="domain" description="Cyanobacterial TRADD-N associated 2 transmembrane" evidence="2">
    <location>
        <begin position="20"/>
        <end position="83"/>
    </location>
</feature>
<accession>A0ABX2D558</accession>
<protein>
    <recommendedName>
        <fullName evidence="2">Cyanobacterial TRADD-N associated 2 transmembrane domain-containing protein</fullName>
    </recommendedName>
</protein>
<comment type="caution">
    <text evidence="3">The sequence shown here is derived from an EMBL/GenBank/DDBJ whole genome shotgun (WGS) entry which is preliminary data.</text>
</comment>
<sequence length="94" mass="10034">MNNQPITHSDSTIEMIIAKERLRQAHHSFNLAFVTTAACVLISFTGVGLVLLGKASEGTITATGGLASTAYCLKLSKDANDRLDKVAEDLNDDL</sequence>
<dbReference type="RefSeq" id="WP_172190912.1">
    <property type="nucleotide sequence ID" value="NZ_CAWPPK010000015.1"/>
</dbReference>
<reference evidence="3 4" key="1">
    <citation type="journal article" date="2020" name="Sci. Rep.">
        <title>A novel cyanobacterial geosmin producer, revising GeoA distribution and dispersion patterns in Bacteria.</title>
        <authorList>
            <person name="Churro C."/>
            <person name="Semedo-Aguiar A.P."/>
            <person name="Silva A.D."/>
            <person name="Pereira-Leal J.B."/>
            <person name="Leite R.B."/>
        </authorList>
    </citation>
    <scope>NUCLEOTIDE SEQUENCE [LARGE SCALE GENOMIC DNA]</scope>
    <source>
        <strain evidence="3 4">IPMA8</strain>
    </source>
</reference>
<keyword evidence="1" id="KW-0472">Membrane</keyword>
<dbReference type="Pfam" id="PF20712">
    <property type="entry name" value="CyanoTRADDas_TM"/>
    <property type="match status" value="1"/>
</dbReference>
<keyword evidence="1" id="KW-1133">Transmembrane helix</keyword>
<evidence type="ECO:0000313" key="3">
    <source>
        <dbReference type="EMBL" id="NQE37067.1"/>
    </source>
</evidence>
<evidence type="ECO:0000256" key="1">
    <source>
        <dbReference type="SAM" id="Phobius"/>
    </source>
</evidence>
<dbReference type="InterPro" id="IPR048567">
    <property type="entry name" value="CyanoTRADDas_TM"/>
</dbReference>
<dbReference type="EMBL" id="SRRZ01000111">
    <property type="protein sequence ID" value="NQE37067.1"/>
    <property type="molecule type" value="Genomic_DNA"/>
</dbReference>
<proteinExistence type="predicted"/>